<gene>
    <name evidence="2" type="ORF">KI387_039174</name>
</gene>
<feature type="region of interest" description="Disordered" evidence="1">
    <location>
        <begin position="1"/>
        <end position="21"/>
    </location>
</feature>
<organism evidence="2 3">
    <name type="scientific">Taxus chinensis</name>
    <name type="common">Chinese yew</name>
    <name type="synonym">Taxus wallichiana var. chinensis</name>
    <dbReference type="NCBI Taxonomy" id="29808"/>
    <lineage>
        <taxon>Eukaryota</taxon>
        <taxon>Viridiplantae</taxon>
        <taxon>Streptophyta</taxon>
        <taxon>Embryophyta</taxon>
        <taxon>Tracheophyta</taxon>
        <taxon>Spermatophyta</taxon>
        <taxon>Pinopsida</taxon>
        <taxon>Pinidae</taxon>
        <taxon>Conifers II</taxon>
        <taxon>Cupressales</taxon>
        <taxon>Taxaceae</taxon>
        <taxon>Taxus</taxon>
    </lineage>
</organism>
<accession>A0AA38FBR4</accession>
<feature type="non-terminal residue" evidence="2">
    <location>
        <position position="50"/>
    </location>
</feature>
<proteinExistence type="predicted"/>
<keyword evidence="3" id="KW-1185">Reference proteome</keyword>
<dbReference type="Proteomes" id="UP000824469">
    <property type="component" value="Unassembled WGS sequence"/>
</dbReference>
<evidence type="ECO:0000313" key="3">
    <source>
        <dbReference type="Proteomes" id="UP000824469"/>
    </source>
</evidence>
<evidence type="ECO:0000313" key="2">
    <source>
        <dbReference type="EMBL" id="KAH9295586.1"/>
    </source>
</evidence>
<name>A0AA38FBR4_TAXCH</name>
<evidence type="ECO:0000256" key="1">
    <source>
        <dbReference type="SAM" id="MobiDB-lite"/>
    </source>
</evidence>
<reference evidence="2 3" key="1">
    <citation type="journal article" date="2021" name="Nat. Plants">
        <title>The Taxus genome provides insights into paclitaxel biosynthesis.</title>
        <authorList>
            <person name="Xiong X."/>
            <person name="Gou J."/>
            <person name="Liao Q."/>
            <person name="Li Y."/>
            <person name="Zhou Q."/>
            <person name="Bi G."/>
            <person name="Li C."/>
            <person name="Du R."/>
            <person name="Wang X."/>
            <person name="Sun T."/>
            <person name="Guo L."/>
            <person name="Liang H."/>
            <person name="Lu P."/>
            <person name="Wu Y."/>
            <person name="Zhang Z."/>
            <person name="Ro D.K."/>
            <person name="Shang Y."/>
            <person name="Huang S."/>
            <person name="Yan J."/>
        </authorList>
    </citation>
    <scope>NUCLEOTIDE SEQUENCE [LARGE SCALE GENOMIC DNA]</scope>
    <source>
        <strain evidence="2">Ta-2019</strain>
    </source>
</reference>
<dbReference type="EMBL" id="JAHRHJ020000011">
    <property type="protein sequence ID" value="KAH9295586.1"/>
    <property type="molecule type" value="Genomic_DNA"/>
</dbReference>
<sequence>SIDSVGDDGKVGDDGLVGATSSSSRIQLTGGVSCVGVSGKTETTAIIMFT</sequence>
<feature type="non-terminal residue" evidence="2">
    <location>
        <position position="1"/>
    </location>
</feature>
<comment type="caution">
    <text evidence="2">The sequence shown here is derived from an EMBL/GenBank/DDBJ whole genome shotgun (WGS) entry which is preliminary data.</text>
</comment>
<dbReference type="AlphaFoldDB" id="A0AA38FBR4"/>
<protein>
    <submittedName>
        <fullName evidence="2">Uncharacterized protein</fullName>
    </submittedName>
</protein>